<dbReference type="AlphaFoldDB" id="D3Q5K6"/>
<dbReference type="STRING" id="446470.Snas_6451"/>
<feature type="domain" description="DUF1707" evidence="1">
    <location>
        <begin position="10"/>
        <end position="62"/>
    </location>
</feature>
<dbReference type="Proteomes" id="UP000000844">
    <property type="component" value="Chromosome"/>
</dbReference>
<dbReference type="PANTHER" id="PTHR40763:SF5">
    <property type="entry name" value="MEMBRANE PROTEIN"/>
    <property type="match status" value="1"/>
</dbReference>
<dbReference type="RefSeq" id="WP_013021637.1">
    <property type="nucleotide sequence ID" value="NC_013947.1"/>
</dbReference>
<evidence type="ECO:0000313" key="3">
    <source>
        <dbReference type="Proteomes" id="UP000000844"/>
    </source>
</evidence>
<accession>D3Q5K6</accession>
<organism evidence="2 3">
    <name type="scientific">Stackebrandtia nassauensis (strain DSM 44728 / CIP 108903 / NRRL B-16338 / NBRC 102104 / LLR-40K-21)</name>
    <dbReference type="NCBI Taxonomy" id="446470"/>
    <lineage>
        <taxon>Bacteria</taxon>
        <taxon>Bacillati</taxon>
        <taxon>Actinomycetota</taxon>
        <taxon>Actinomycetes</taxon>
        <taxon>Glycomycetales</taxon>
        <taxon>Glycomycetaceae</taxon>
        <taxon>Stackebrandtia</taxon>
    </lineage>
</organism>
<name>D3Q5K6_STANL</name>
<dbReference type="KEGG" id="sna:Snas_6451"/>
<dbReference type="PANTHER" id="PTHR40763">
    <property type="entry name" value="MEMBRANE PROTEIN-RELATED"/>
    <property type="match status" value="1"/>
</dbReference>
<reference evidence="2 3" key="1">
    <citation type="journal article" date="2009" name="Stand. Genomic Sci.">
        <title>Complete genome sequence of Stackebrandtia nassauensis type strain (LLR-40K-21).</title>
        <authorList>
            <person name="Munk C."/>
            <person name="Lapidus A."/>
            <person name="Copeland A."/>
            <person name="Jando M."/>
            <person name="Mayilraj S."/>
            <person name="Glavina Del Rio T."/>
            <person name="Nolan M."/>
            <person name="Chen F."/>
            <person name="Lucas S."/>
            <person name="Tice H."/>
            <person name="Cheng J.F."/>
            <person name="Han C."/>
            <person name="Detter J.C."/>
            <person name="Bruce D."/>
            <person name="Goodwin L."/>
            <person name="Chain P."/>
            <person name="Pitluck S."/>
            <person name="Goker M."/>
            <person name="Ovchinikova G."/>
            <person name="Pati A."/>
            <person name="Ivanova N."/>
            <person name="Mavromatis K."/>
            <person name="Chen A."/>
            <person name="Palaniappan K."/>
            <person name="Land M."/>
            <person name="Hauser L."/>
            <person name="Chang Y.J."/>
            <person name="Jeffries C.D."/>
            <person name="Bristow J."/>
            <person name="Eisen J.A."/>
            <person name="Markowitz V."/>
            <person name="Hugenholtz P."/>
            <person name="Kyrpides N.C."/>
            <person name="Klenk H.P."/>
        </authorList>
    </citation>
    <scope>NUCLEOTIDE SEQUENCE [LARGE SCALE GENOMIC DNA]</scope>
    <source>
        <strain evidence="3">DSM 44728 / CIP 108903 / NRRL B-16338 / NBRC 102104 / LLR-40K-21</strain>
    </source>
</reference>
<dbReference type="InterPro" id="IPR012551">
    <property type="entry name" value="DUF1707_SHOCT-like"/>
</dbReference>
<evidence type="ECO:0000313" key="2">
    <source>
        <dbReference type="EMBL" id="ADD46066.1"/>
    </source>
</evidence>
<evidence type="ECO:0000259" key="1">
    <source>
        <dbReference type="Pfam" id="PF08044"/>
    </source>
</evidence>
<protein>
    <recommendedName>
        <fullName evidence="1">DUF1707 domain-containing protein</fullName>
    </recommendedName>
</protein>
<keyword evidence="3" id="KW-1185">Reference proteome</keyword>
<dbReference type="Pfam" id="PF08044">
    <property type="entry name" value="DUF1707"/>
    <property type="match status" value="1"/>
</dbReference>
<proteinExistence type="predicted"/>
<gene>
    <name evidence="2" type="ordered locus">Snas_6451</name>
</gene>
<sequence>MSGDLERAELRISNADRERTIEHLQNCTSEGRLTLDEFTERVDAVYEAKTYGELKPLLSDLPVAGDVTTPVGASDLDDISPTGSALRRTGRWLVPRRITLRPKGSSVLLNFAHAALGHREVEIVLAAKASSIVLVLPRNAWADGRVDTKYSSFANRAQNPGDEAAVRFHVHGELHSSSLRIRRVRRFLWWEF</sequence>
<dbReference type="eggNOG" id="COG4758">
    <property type="taxonomic scope" value="Bacteria"/>
</dbReference>
<dbReference type="HOGENOM" id="CLU_075817_4_1_11"/>
<dbReference type="OrthoDB" id="4772576at2"/>
<dbReference type="EMBL" id="CP001778">
    <property type="protein sequence ID" value="ADD46066.1"/>
    <property type="molecule type" value="Genomic_DNA"/>
</dbReference>